<evidence type="ECO:0000256" key="1">
    <source>
        <dbReference type="SAM" id="Coils"/>
    </source>
</evidence>
<sequence length="898" mass="106237">MENNNYKLSDEEKSIHNEIENDIPLEDSNRFRSIEPIQDVETLSVQNEFEHVFIEDPNGIMSHQSIQYPDSNSDLVEAKSETSMNDSESISKDLESVNSEITSINKETINNQMIVLEPDNPIMMRFQNRLKQHLLKQKENIKKELLTQEGIVRLKQNEKSSLIFEVNNATFRVENQHSLLGEFHRMKLKLEEAKEQVETYITQGKCRYNEISTKTTEETKKLTALKRKLDCGKVLLNELIKYEKEQEDSFTKFNQKKSQVKQQKKKLFNEHQKQTLLLMSLKQEIMRLEEYSKQLGEQAETKYNERELLNQIVMDNSTDLDTINEENTKITLLWNDVLIHIQQQDKSFQNIKNNFHYNHSTQEEFLRNYDLTNVSNKLKREQIILQNSFKLCLEEFENLKQKYSKLIQMIEFQQQNLNQVLIELLLVGIEKNLSEAILKLEQFRNTSYNLEKNIEENTKRLNEGEIALSALDSELKKIYTEIRNKTRQIDTESKQLETFKIRMKEGTDITPQMQIKQVRHTINDVEKEIDFIKESWIQKQNQNVKLLDQRNKQFNEINDVCKYISILDTKNVKIELEIVSLSKESDNFKRILANLRNTIMKLGEHFNENKEKSTQLLNENEWMQCSHIAELKENERQCQEHMTRLKSLKNELGDMKNAYAEKLRESRSWDSKVQSIIEMKKEIQKKEGDSGDIDVIKNEIHRMQIRESQLKKNLEIIMLDLETCISRREMIYNKAAAKDVRLKGKNEARQKFVRKMDALRLNIKKIKMECKKLDRIMNDLEHSKMELESKIAYADDRLNEVHKNINDLIKNIEDICATKTKNIHNLSYKQSHAKLLDEVKEGKYRLLIQNESKMNEVFEAERKKNTELISVAEALKNDFPDLDFQLTHLLDILKTIEN</sequence>
<name>A0A5E4LYU8_9HEMI</name>
<keyword evidence="3" id="KW-1185">Reference proteome</keyword>
<dbReference type="OrthoDB" id="188741at2759"/>
<feature type="coiled-coil region" evidence="1">
    <location>
        <begin position="749"/>
        <end position="797"/>
    </location>
</feature>
<dbReference type="EMBL" id="CABPRJ010000001">
    <property type="protein sequence ID" value="VVC24084.1"/>
    <property type="molecule type" value="Genomic_DNA"/>
</dbReference>
<reference evidence="2 3" key="1">
    <citation type="submission" date="2019-08" db="EMBL/GenBank/DDBJ databases">
        <authorList>
            <person name="Alioto T."/>
            <person name="Alioto T."/>
            <person name="Gomez Garrido J."/>
        </authorList>
    </citation>
    <scope>NUCLEOTIDE SEQUENCE [LARGE SCALE GENOMIC DNA]</scope>
</reference>
<feature type="coiled-coil region" evidence="1">
    <location>
        <begin position="396"/>
        <end position="446"/>
    </location>
</feature>
<evidence type="ECO:0008006" key="4">
    <source>
        <dbReference type="Google" id="ProtNLM"/>
    </source>
</evidence>
<dbReference type="Proteomes" id="UP000325440">
    <property type="component" value="Unassembled WGS sequence"/>
</dbReference>
<gene>
    <name evidence="2" type="ORF">CINCED_3A023271</name>
</gene>
<protein>
    <recommendedName>
        <fullName evidence="4">Coiled-coil domain-containing protein 40</fullName>
    </recommendedName>
</protein>
<evidence type="ECO:0000313" key="3">
    <source>
        <dbReference type="Proteomes" id="UP000325440"/>
    </source>
</evidence>
<evidence type="ECO:0000313" key="2">
    <source>
        <dbReference type="EMBL" id="VVC24084.1"/>
    </source>
</evidence>
<dbReference type="GO" id="GO:0035082">
    <property type="term" value="P:axoneme assembly"/>
    <property type="evidence" value="ECO:0007669"/>
    <property type="project" value="InterPro"/>
</dbReference>
<organism evidence="2 3">
    <name type="scientific">Cinara cedri</name>
    <dbReference type="NCBI Taxonomy" id="506608"/>
    <lineage>
        <taxon>Eukaryota</taxon>
        <taxon>Metazoa</taxon>
        <taxon>Ecdysozoa</taxon>
        <taxon>Arthropoda</taxon>
        <taxon>Hexapoda</taxon>
        <taxon>Insecta</taxon>
        <taxon>Pterygota</taxon>
        <taxon>Neoptera</taxon>
        <taxon>Paraneoptera</taxon>
        <taxon>Hemiptera</taxon>
        <taxon>Sternorrhyncha</taxon>
        <taxon>Aphidomorpha</taxon>
        <taxon>Aphidoidea</taxon>
        <taxon>Aphididae</taxon>
        <taxon>Lachninae</taxon>
        <taxon>Cinara</taxon>
    </lineage>
</organism>
<accession>A0A5E4LYU8</accession>
<dbReference type="AlphaFoldDB" id="A0A5E4LYU8"/>
<dbReference type="InterPro" id="IPR037386">
    <property type="entry name" value="CCDC40"/>
</dbReference>
<feature type="coiled-coil region" evidence="1">
    <location>
        <begin position="628"/>
        <end position="665"/>
    </location>
</feature>
<dbReference type="PANTHER" id="PTHR16275">
    <property type="entry name" value="COILED-COIL DOMAIN-CONTAINING PROTEIN 40"/>
    <property type="match status" value="1"/>
</dbReference>
<keyword evidence="1" id="KW-0175">Coiled coil</keyword>
<proteinExistence type="predicted"/>
<feature type="coiled-coil region" evidence="1">
    <location>
        <begin position="515"/>
        <end position="557"/>
    </location>
</feature>
<dbReference type="GO" id="GO:0005737">
    <property type="term" value="C:cytoplasm"/>
    <property type="evidence" value="ECO:0007669"/>
    <property type="project" value="TreeGrafter"/>
</dbReference>
<dbReference type="PANTHER" id="PTHR16275:SF8">
    <property type="entry name" value="COILED-COIL DOMAIN-CONTAINING PROTEIN 40"/>
    <property type="match status" value="1"/>
</dbReference>